<reference evidence="1 2" key="1">
    <citation type="journal article" date="2005" name="Arch. Microbiol.">
        <title>The genome sequence of an anaerobic aromatic-degrading denitrifying bacterium, strain EbN1.</title>
        <authorList>
            <person name="Rabus R."/>
            <person name="Kube M."/>
            <person name="Heider J."/>
            <person name="Beck A."/>
            <person name="Heitmann K."/>
            <person name="Widdel F."/>
            <person name="Reinhardt R."/>
        </authorList>
    </citation>
    <scope>NUCLEOTIDE SEQUENCE [LARGE SCALE GENOMIC DNA]</scope>
    <source>
        <strain evidence="1 2">EbN1</strain>
    </source>
</reference>
<evidence type="ECO:0000313" key="1">
    <source>
        <dbReference type="EMBL" id="CAI09256.1"/>
    </source>
</evidence>
<dbReference type="EMBL" id="CR555306">
    <property type="protein sequence ID" value="CAI09256.1"/>
    <property type="molecule type" value="Genomic_DNA"/>
</dbReference>
<protein>
    <submittedName>
        <fullName evidence="1">Uncharacterized protein</fullName>
    </submittedName>
</protein>
<dbReference type="RefSeq" id="WP_011238932.1">
    <property type="nucleotide sequence ID" value="NC_006513.1"/>
</dbReference>
<dbReference type="Proteomes" id="UP000006552">
    <property type="component" value="Chromosome"/>
</dbReference>
<dbReference type="AlphaFoldDB" id="Q5P0A8"/>
<dbReference type="KEGG" id="eba:ebA5500"/>
<dbReference type="HOGENOM" id="CLU_2663094_0_0_4"/>
<sequence length="75" mass="8108">MSKVDANSLKFAAAAAQEASLPLPVSPVPLDDDALLFWDDVIRSKRATAWTPSDLYIAAALCRDLAAVECAFRRT</sequence>
<organism evidence="1 2">
    <name type="scientific">Aromatoleum aromaticum (strain DSM 19018 / LMG 30748 / EbN1)</name>
    <name type="common">Azoarcus sp. (strain EbN1)</name>
    <dbReference type="NCBI Taxonomy" id="76114"/>
    <lineage>
        <taxon>Bacteria</taxon>
        <taxon>Pseudomonadati</taxon>
        <taxon>Pseudomonadota</taxon>
        <taxon>Betaproteobacteria</taxon>
        <taxon>Rhodocyclales</taxon>
        <taxon>Rhodocyclaceae</taxon>
        <taxon>Aromatoleum</taxon>
    </lineage>
</organism>
<accession>Q5P0A8</accession>
<proteinExistence type="predicted"/>
<gene>
    <name evidence="1" type="ORF">ebA5500</name>
</gene>
<evidence type="ECO:0000313" key="2">
    <source>
        <dbReference type="Proteomes" id="UP000006552"/>
    </source>
</evidence>
<name>Q5P0A8_AROAE</name>
<keyword evidence="2" id="KW-1185">Reference proteome</keyword>